<evidence type="ECO:0000259" key="2">
    <source>
        <dbReference type="PROSITE" id="PS51123"/>
    </source>
</evidence>
<keyword evidence="1" id="KW-0472">Membrane</keyword>
<dbReference type="GO" id="GO:0016020">
    <property type="term" value="C:membrane"/>
    <property type="evidence" value="ECO:0007669"/>
    <property type="project" value="UniProtKB-UniRule"/>
</dbReference>
<dbReference type="CDD" id="cd07185">
    <property type="entry name" value="OmpA_C-like"/>
    <property type="match status" value="1"/>
</dbReference>
<organism evidence="3 4">
    <name type="scientific">Iodobacter ciconiae</name>
    <dbReference type="NCBI Taxonomy" id="2496266"/>
    <lineage>
        <taxon>Bacteria</taxon>
        <taxon>Pseudomonadati</taxon>
        <taxon>Pseudomonadota</taxon>
        <taxon>Betaproteobacteria</taxon>
        <taxon>Neisseriales</taxon>
        <taxon>Chitinibacteraceae</taxon>
        <taxon>Iodobacter</taxon>
    </lineage>
</organism>
<sequence>MHVNRHKRLLGSIILLALFLLQGCASNSYIVLLKNPDGHTGSVYIKGKQGQRLINVAGYGAALDGSEAPVPVDMKQIKEDFSDAIAARPKTPKHYLLYFKIDTTLTSESEILLPKIIAEAKKRPAADVLVIGHTDALGSVVINEELALVRATLVAKWLKQKGLQYQALTVESRGKRNLLVMTPDETLELKNRRVEVSIR</sequence>
<dbReference type="OrthoDB" id="8586796at2"/>
<dbReference type="Gene3D" id="3.30.1330.60">
    <property type="entry name" value="OmpA-like domain"/>
    <property type="match status" value="1"/>
</dbReference>
<feature type="domain" description="OmpA-like" evidence="2">
    <location>
        <begin position="86"/>
        <end position="199"/>
    </location>
</feature>
<name>A0A3S8ZX04_9NEIS</name>
<evidence type="ECO:0000256" key="1">
    <source>
        <dbReference type="PROSITE-ProRule" id="PRU00473"/>
    </source>
</evidence>
<dbReference type="AlphaFoldDB" id="A0A3S8ZX04"/>
<keyword evidence="4" id="KW-1185">Reference proteome</keyword>
<gene>
    <name evidence="3" type="ORF">EJO50_17015</name>
</gene>
<dbReference type="InterPro" id="IPR006665">
    <property type="entry name" value="OmpA-like"/>
</dbReference>
<dbReference type="PROSITE" id="PS51257">
    <property type="entry name" value="PROKAR_LIPOPROTEIN"/>
    <property type="match status" value="1"/>
</dbReference>
<dbReference type="PANTHER" id="PTHR30329">
    <property type="entry name" value="STATOR ELEMENT OF FLAGELLAR MOTOR COMPLEX"/>
    <property type="match status" value="1"/>
</dbReference>
<dbReference type="Proteomes" id="UP000282438">
    <property type="component" value="Chromosome"/>
</dbReference>
<dbReference type="Pfam" id="PF00691">
    <property type="entry name" value="OmpA"/>
    <property type="match status" value="1"/>
</dbReference>
<protein>
    <submittedName>
        <fullName evidence="3">OmpA family protein</fullName>
    </submittedName>
</protein>
<reference evidence="3 4" key="1">
    <citation type="submission" date="2018-12" db="EMBL/GenBank/DDBJ databases">
        <title>Complete genome sequence of Iodobacter sp. H11R3.</title>
        <authorList>
            <person name="Bae J.-W."/>
        </authorList>
    </citation>
    <scope>NUCLEOTIDE SEQUENCE [LARGE SCALE GENOMIC DNA]</scope>
    <source>
        <strain evidence="3 4">H11R3</strain>
    </source>
</reference>
<dbReference type="EMBL" id="CP034433">
    <property type="protein sequence ID" value="AZN38013.1"/>
    <property type="molecule type" value="Genomic_DNA"/>
</dbReference>
<dbReference type="KEGG" id="iod:EJO50_17015"/>
<accession>A0A3S8ZX04</accession>
<proteinExistence type="predicted"/>
<dbReference type="InterPro" id="IPR050330">
    <property type="entry name" value="Bact_OuterMem_StrucFunc"/>
</dbReference>
<dbReference type="PROSITE" id="PS51123">
    <property type="entry name" value="OMPA_2"/>
    <property type="match status" value="1"/>
</dbReference>
<dbReference type="RefSeq" id="WP_125976168.1">
    <property type="nucleotide sequence ID" value="NZ_CP034433.1"/>
</dbReference>
<dbReference type="SUPFAM" id="SSF103088">
    <property type="entry name" value="OmpA-like"/>
    <property type="match status" value="1"/>
</dbReference>
<dbReference type="PANTHER" id="PTHR30329:SF20">
    <property type="entry name" value="EXPORTED PROTEIN"/>
    <property type="match status" value="1"/>
</dbReference>
<evidence type="ECO:0000313" key="3">
    <source>
        <dbReference type="EMBL" id="AZN38013.1"/>
    </source>
</evidence>
<evidence type="ECO:0000313" key="4">
    <source>
        <dbReference type="Proteomes" id="UP000282438"/>
    </source>
</evidence>
<dbReference type="InterPro" id="IPR036737">
    <property type="entry name" value="OmpA-like_sf"/>
</dbReference>